<name>A0A343TMI7_9EURY</name>
<dbReference type="KEGG" id="hdf:AArcSl_2691"/>
<dbReference type="AlphaFoldDB" id="A0A343TMI7"/>
<sequence length="189" mass="20346">MSDRDDGDLDVPLSGSTLIVGPSGAGKTRLTARALSAWIDQHGTDGVVVFEFGPEVERDGRVIGGRLDRFLDVPEGVWHGVLEAHAPRLQGTTDDETQALARDNADRAGTLLEAAPQKPAAVFVNDATIPFQHDVGNPNELTGYCDRAGCAVVNAYDGAELGTDDPVSRRERESLAKLKRWADRTIELE</sequence>
<dbReference type="EMBL" id="CP025066">
    <property type="protein sequence ID" value="AUX10309.1"/>
    <property type="molecule type" value="Genomic_DNA"/>
</dbReference>
<keyword evidence="2" id="KW-1185">Reference proteome</keyword>
<evidence type="ECO:0000313" key="1">
    <source>
        <dbReference type="EMBL" id="AUX10309.1"/>
    </source>
</evidence>
<dbReference type="InterPro" id="IPR027417">
    <property type="entry name" value="P-loop_NTPase"/>
</dbReference>
<gene>
    <name evidence="1" type="ORF">AArcSl_2691</name>
</gene>
<dbReference type="OrthoDB" id="253084at2157"/>
<organism evidence="1 2">
    <name type="scientific">Halalkaliarchaeum desulfuricum</name>
    <dbReference type="NCBI Taxonomy" id="2055893"/>
    <lineage>
        <taxon>Archaea</taxon>
        <taxon>Methanobacteriati</taxon>
        <taxon>Methanobacteriota</taxon>
        <taxon>Stenosarchaea group</taxon>
        <taxon>Halobacteria</taxon>
        <taxon>Halobacteriales</taxon>
        <taxon>Haloferacaceae</taxon>
        <taxon>Halalkaliarchaeum</taxon>
    </lineage>
</organism>
<evidence type="ECO:0000313" key="2">
    <source>
        <dbReference type="Proteomes" id="UP000263012"/>
    </source>
</evidence>
<dbReference type="Proteomes" id="UP000263012">
    <property type="component" value="Chromosome"/>
</dbReference>
<proteinExistence type="predicted"/>
<protein>
    <submittedName>
        <fullName evidence="1">Uncharacterized protein</fullName>
    </submittedName>
</protein>
<accession>A0A343TMI7</accession>
<dbReference type="GeneID" id="37879049"/>
<reference evidence="2" key="1">
    <citation type="submission" date="2017-11" db="EMBL/GenBank/DDBJ databases">
        <title>Phenotypic and genomic properties of facultatively anaerobic sulfur-reducing natronoarchaea from hypersaline soda lakes.</title>
        <authorList>
            <person name="Sorokin D.Y."/>
            <person name="Kublanov I.V."/>
            <person name="Roman P."/>
            <person name="Sinninghe Damste J.S."/>
            <person name="Golyshin P.N."/>
            <person name="Rojo D."/>
            <person name="Ciordia S."/>
            <person name="Mena M.D.C."/>
            <person name="Ferrer M."/>
            <person name="Messina E."/>
            <person name="Smedile F."/>
            <person name="La Spada G."/>
            <person name="La Cono V."/>
            <person name="Yakimov M.M."/>
        </authorList>
    </citation>
    <scope>NUCLEOTIDE SEQUENCE [LARGE SCALE GENOMIC DNA]</scope>
    <source>
        <strain evidence="2">AArc-Sl</strain>
    </source>
</reference>
<dbReference type="SUPFAM" id="SSF52540">
    <property type="entry name" value="P-loop containing nucleoside triphosphate hydrolases"/>
    <property type="match status" value="1"/>
</dbReference>
<dbReference type="RefSeq" id="WP_119820346.1">
    <property type="nucleotide sequence ID" value="NZ_CP025066.1"/>
</dbReference>